<dbReference type="Pfam" id="PF00690">
    <property type="entry name" value="Cation_ATPase_N"/>
    <property type="match status" value="1"/>
</dbReference>
<dbReference type="AlphaFoldDB" id="A0A383VYV8"/>
<comment type="subcellular location">
    <subcellularLocation>
        <location evidence="1">Cell membrane</location>
        <topology evidence="1">Multi-pass membrane protein</topology>
    </subcellularLocation>
</comment>
<dbReference type="InterPro" id="IPR023298">
    <property type="entry name" value="ATPase_P-typ_TM_dom_sf"/>
</dbReference>
<keyword evidence="6" id="KW-0067">ATP-binding</keyword>
<dbReference type="PRINTS" id="PR00121">
    <property type="entry name" value="NAKATPASE"/>
</dbReference>
<feature type="transmembrane region" description="Helical" evidence="11">
    <location>
        <begin position="275"/>
        <end position="302"/>
    </location>
</feature>
<keyword evidence="9 11" id="KW-1133">Transmembrane helix</keyword>
<dbReference type="InterPro" id="IPR004014">
    <property type="entry name" value="ATPase_P-typ_cation-transptr_N"/>
</dbReference>
<dbReference type="InterPro" id="IPR050510">
    <property type="entry name" value="Cation_transp_ATPase_P-type"/>
</dbReference>
<evidence type="ECO:0000256" key="5">
    <source>
        <dbReference type="ARBA" id="ARBA00022741"/>
    </source>
</evidence>
<dbReference type="GO" id="GO:1902600">
    <property type="term" value="P:proton transmembrane transport"/>
    <property type="evidence" value="ECO:0007669"/>
    <property type="project" value="TreeGrafter"/>
</dbReference>
<dbReference type="Pfam" id="PF00689">
    <property type="entry name" value="Cation_ATPase_C"/>
    <property type="match status" value="1"/>
</dbReference>
<dbReference type="FunFam" id="2.70.150.10:FF:000160">
    <property type="entry name" value="Sarcoplasmic/endoplasmic reticulum calcium ATPase 1"/>
    <property type="match status" value="1"/>
</dbReference>
<name>A0A383VYV8_TETOB</name>
<dbReference type="PROSITE" id="PS00154">
    <property type="entry name" value="ATPASE_E1_E2"/>
    <property type="match status" value="1"/>
</dbReference>
<dbReference type="Gene3D" id="1.20.1110.10">
    <property type="entry name" value="Calcium-transporting ATPase, transmembrane domain"/>
    <property type="match status" value="2"/>
</dbReference>
<organism evidence="13 14">
    <name type="scientific">Tetradesmus obliquus</name>
    <name type="common">Green alga</name>
    <name type="synonym">Acutodesmus obliquus</name>
    <dbReference type="NCBI Taxonomy" id="3088"/>
    <lineage>
        <taxon>Eukaryota</taxon>
        <taxon>Viridiplantae</taxon>
        <taxon>Chlorophyta</taxon>
        <taxon>core chlorophytes</taxon>
        <taxon>Chlorophyceae</taxon>
        <taxon>CS clade</taxon>
        <taxon>Sphaeropleales</taxon>
        <taxon>Scenedesmaceae</taxon>
        <taxon>Tetradesmus</taxon>
    </lineage>
</organism>
<dbReference type="InterPro" id="IPR008250">
    <property type="entry name" value="ATPase_P-typ_transduc_dom_A_sf"/>
</dbReference>
<dbReference type="InterPro" id="IPR018303">
    <property type="entry name" value="ATPase_P-typ_P_site"/>
</dbReference>
<evidence type="ECO:0000313" key="14">
    <source>
        <dbReference type="Proteomes" id="UP000256970"/>
    </source>
</evidence>
<reference evidence="13 14" key="1">
    <citation type="submission" date="2016-10" db="EMBL/GenBank/DDBJ databases">
        <authorList>
            <person name="Cai Z."/>
        </authorList>
    </citation>
    <scope>NUCLEOTIDE SEQUENCE [LARGE SCALE GENOMIC DNA]</scope>
</reference>
<evidence type="ECO:0000256" key="9">
    <source>
        <dbReference type="ARBA" id="ARBA00022989"/>
    </source>
</evidence>
<evidence type="ECO:0000256" key="8">
    <source>
        <dbReference type="ARBA" id="ARBA00022967"/>
    </source>
</evidence>
<dbReference type="SMART" id="SM00831">
    <property type="entry name" value="Cation_ATPase_N"/>
    <property type="match status" value="1"/>
</dbReference>
<dbReference type="GO" id="GO:1990573">
    <property type="term" value="P:potassium ion import across plasma membrane"/>
    <property type="evidence" value="ECO:0007669"/>
    <property type="project" value="TreeGrafter"/>
</dbReference>
<keyword evidence="3" id="KW-0597">Phosphoprotein</keyword>
<dbReference type="Pfam" id="PF13246">
    <property type="entry name" value="Cation_ATPase"/>
    <property type="match status" value="1"/>
</dbReference>
<evidence type="ECO:0000256" key="7">
    <source>
        <dbReference type="ARBA" id="ARBA00022842"/>
    </source>
</evidence>
<dbReference type="Gene3D" id="2.70.150.10">
    <property type="entry name" value="Calcium-transporting ATPase, cytoplasmic transduction domain A"/>
    <property type="match status" value="1"/>
</dbReference>
<evidence type="ECO:0000256" key="6">
    <source>
        <dbReference type="ARBA" id="ARBA00022840"/>
    </source>
</evidence>
<dbReference type="NCBIfam" id="TIGR01494">
    <property type="entry name" value="ATPase_P-type"/>
    <property type="match status" value="2"/>
</dbReference>
<dbReference type="GO" id="GO:0005524">
    <property type="term" value="F:ATP binding"/>
    <property type="evidence" value="ECO:0007669"/>
    <property type="project" value="UniProtKB-KW"/>
</dbReference>
<dbReference type="EMBL" id="FNXT01000997">
    <property type="protein sequence ID" value="SZX70648.1"/>
    <property type="molecule type" value="Genomic_DNA"/>
</dbReference>
<accession>A0A383VYV8</accession>
<evidence type="ECO:0000256" key="1">
    <source>
        <dbReference type="ARBA" id="ARBA00004651"/>
    </source>
</evidence>
<evidence type="ECO:0000256" key="10">
    <source>
        <dbReference type="ARBA" id="ARBA00023136"/>
    </source>
</evidence>
<dbReference type="InterPro" id="IPR036412">
    <property type="entry name" value="HAD-like_sf"/>
</dbReference>
<keyword evidence="4 11" id="KW-0812">Transmembrane</keyword>
<dbReference type="STRING" id="3088.A0A383VYV8"/>
<evidence type="ECO:0000313" key="13">
    <source>
        <dbReference type="EMBL" id="SZX70648.1"/>
    </source>
</evidence>
<evidence type="ECO:0000256" key="3">
    <source>
        <dbReference type="ARBA" id="ARBA00022553"/>
    </source>
</evidence>
<proteinExistence type="predicted"/>
<dbReference type="InterPro" id="IPR059000">
    <property type="entry name" value="ATPase_P-type_domA"/>
</dbReference>
<dbReference type="PANTHER" id="PTHR43294:SF21">
    <property type="entry name" value="CATION TRANSPORTING ATPASE"/>
    <property type="match status" value="1"/>
</dbReference>
<evidence type="ECO:0000256" key="4">
    <source>
        <dbReference type="ARBA" id="ARBA00022692"/>
    </source>
</evidence>
<sequence length="1073" mass="114050">MEDGTERAWHAIPDPDEVLRQLNTSRDGLSTEQAAEALAKYGRNALTPPPKPSFWMKLWAQINTLFIWILFIAAVVSAGLQAWADMGLILGVVVINVGIGLFQEGKAEKAADAIKAMLSPTATVVRNGQRDTIDADLLVPGDVVVIKSGDKVPADLRLLECSNLQVQEAMLTGESVPISKNTAAVPADVGLGDRKCLAYSATAVSAGQGLGVVVATGDSAEIGKISKMVSEVTSGKTNLLIQMEVLARWLACIVGVISLATFLLALLHAHHSAGVAFQTAVAIAVAMIPAGLPALVTIVLALGTTIMAKQNAIVRQLPCMETLGSLTVICSDKTGTLTKNEMTVVAVRSAGNLYKVTGVGYDPKGTFQISGEDLSSDKQACVQALLEGTVLCNDSALTTDDSTGTTIYTPNGAPTEVALITAALKAGINTDALKKTTPRVASVPFESEHKFMATIHAVGPATGSGSQRRVIFVKGAPDRLMPLCNSQLADDELETIRGGHGGSGVVPLQPEFWLTAQEQLSSQGLRVLAICRAEVAPGENVVGMTANDILARKSQPFLTLMGLMAILDPPRDEAIAAVKVAHRAGIVVKMITGDHALTGLAIGRMLGIAGNGSVITGPELDAMSDEQLRLVAPTCNVFARASPENKLRIVRALQSVPPVAAINAYNNANKKSSRATSPAGEESTNGMLAQTSLGVPSADVKIEVAGDSGSLATSSYGSDLTQGDDGKMHHRKGTGVNVVAMTGDGVNDAPALKAADIGVAMGITGTDVSKEAAKMVLADDNFATIVTAVREGRRVWDNLRKILLFNLPVNFAQGGSIFWAFVFGLHDMPLTAMQVLYVNLVTAVTMGIMLAAEPAEPTVMDRPPRRPGKRLLGKLILWRCIFVTHLLVILVLGSFYWGQTEGLSLARRRAEAFNVLVFGEIEGLSLARRRAEAFNVLVFGEIGYAMTTRFIKASTLHKRALHGNPWCFLSIGLTAALQFFLTYTPGVSSFLHMGEGMSGIQWARALVSMVIVYFVVEFEKALVDPVLMPLLVRPVLNWVEKHTPDWLSMPKPHKWMGCKKGGVVRYNSVTVRE</sequence>
<dbReference type="InterPro" id="IPR023299">
    <property type="entry name" value="ATPase_P-typ_cyto_dom_N"/>
</dbReference>
<evidence type="ECO:0000256" key="2">
    <source>
        <dbReference type="ARBA" id="ARBA00022475"/>
    </source>
</evidence>
<dbReference type="SUPFAM" id="SSF81653">
    <property type="entry name" value="Calcium ATPase, transduction domain A"/>
    <property type="match status" value="1"/>
</dbReference>
<keyword evidence="7" id="KW-0460">Magnesium</keyword>
<gene>
    <name evidence="13" type="ORF">BQ4739_LOCUS10840</name>
</gene>
<dbReference type="GO" id="GO:0016887">
    <property type="term" value="F:ATP hydrolysis activity"/>
    <property type="evidence" value="ECO:0007669"/>
    <property type="project" value="InterPro"/>
</dbReference>
<evidence type="ECO:0000256" key="11">
    <source>
        <dbReference type="SAM" id="Phobius"/>
    </source>
</evidence>
<dbReference type="Pfam" id="PF00122">
    <property type="entry name" value="E1-E2_ATPase"/>
    <property type="match status" value="1"/>
</dbReference>
<dbReference type="SUPFAM" id="SSF56784">
    <property type="entry name" value="HAD-like"/>
    <property type="match status" value="1"/>
</dbReference>
<dbReference type="GO" id="GO:0005886">
    <property type="term" value="C:plasma membrane"/>
    <property type="evidence" value="ECO:0007669"/>
    <property type="project" value="UniProtKB-SubCell"/>
</dbReference>
<keyword evidence="8" id="KW-1278">Translocase</keyword>
<dbReference type="SUPFAM" id="SSF81660">
    <property type="entry name" value="Metal cation-transporting ATPase, ATP-binding domain N"/>
    <property type="match status" value="1"/>
</dbReference>
<feature type="transmembrane region" description="Helical" evidence="11">
    <location>
        <begin position="835"/>
        <end position="855"/>
    </location>
</feature>
<dbReference type="GO" id="GO:0005391">
    <property type="term" value="F:P-type sodium:potassium-exchanging transporter activity"/>
    <property type="evidence" value="ECO:0007669"/>
    <property type="project" value="TreeGrafter"/>
</dbReference>
<dbReference type="InterPro" id="IPR001757">
    <property type="entry name" value="P_typ_ATPase"/>
</dbReference>
<dbReference type="GO" id="GO:0006883">
    <property type="term" value="P:intracellular sodium ion homeostasis"/>
    <property type="evidence" value="ECO:0007669"/>
    <property type="project" value="TreeGrafter"/>
</dbReference>
<dbReference type="SUPFAM" id="SSF81665">
    <property type="entry name" value="Calcium ATPase, transmembrane domain M"/>
    <property type="match status" value="1"/>
</dbReference>
<dbReference type="Proteomes" id="UP000256970">
    <property type="component" value="Unassembled WGS sequence"/>
</dbReference>
<keyword evidence="14" id="KW-1185">Reference proteome</keyword>
<feature type="domain" description="Cation-transporting P-type ATPase N-terminal" evidence="12">
    <location>
        <begin position="8"/>
        <end position="82"/>
    </location>
</feature>
<keyword evidence="5" id="KW-0547">Nucleotide-binding</keyword>
<keyword evidence="2" id="KW-1003">Cell membrane</keyword>
<feature type="transmembrane region" description="Helical" evidence="11">
    <location>
        <begin position="803"/>
        <end position="823"/>
    </location>
</feature>
<dbReference type="PANTHER" id="PTHR43294">
    <property type="entry name" value="SODIUM/POTASSIUM-TRANSPORTING ATPASE SUBUNIT ALPHA"/>
    <property type="match status" value="1"/>
</dbReference>
<feature type="transmembrane region" description="Helical" evidence="11">
    <location>
        <begin position="876"/>
        <end position="897"/>
    </location>
</feature>
<dbReference type="GO" id="GO:0030007">
    <property type="term" value="P:intracellular potassium ion homeostasis"/>
    <property type="evidence" value="ECO:0007669"/>
    <property type="project" value="TreeGrafter"/>
</dbReference>
<dbReference type="Gene3D" id="3.40.1110.10">
    <property type="entry name" value="Calcium-transporting ATPase, cytoplasmic domain N"/>
    <property type="match status" value="1"/>
</dbReference>
<dbReference type="Gene3D" id="3.40.50.1000">
    <property type="entry name" value="HAD superfamily/HAD-like"/>
    <property type="match status" value="1"/>
</dbReference>
<protein>
    <recommendedName>
        <fullName evidence="12">Cation-transporting P-type ATPase N-terminal domain-containing protein</fullName>
    </recommendedName>
</protein>
<feature type="transmembrane region" description="Helical" evidence="11">
    <location>
        <begin position="246"/>
        <end position="269"/>
    </location>
</feature>
<dbReference type="GO" id="GO:0036376">
    <property type="term" value="P:sodium ion export across plasma membrane"/>
    <property type="evidence" value="ECO:0007669"/>
    <property type="project" value="TreeGrafter"/>
</dbReference>
<feature type="transmembrane region" description="Helical" evidence="11">
    <location>
        <begin position="58"/>
        <end position="76"/>
    </location>
</feature>
<evidence type="ECO:0000259" key="12">
    <source>
        <dbReference type="SMART" id="SM00831"/>
    </source>
</evidence>
<keyword evidence="10 11" id="KW-0472">Membrane</keyword>
<dbReference type="InterPro" id="IPR006068">
    <property type="entry name" value="ATPase_P-typ_cation-transptr_C"/>
</dbReference>
<dbReference type="InterPro" id="IPR023214">
    <property type="entry name" value="HAD_sf"/>
</dbReference>
<dbReference type="PRINTS" id="PR00119">
    <property type="entry name" value="CATATPASE"/>
</dbReference>